<dbReference type="AlphaFoldDB" id="A0A6M0RGX3"/>
<sequence length="357" mass="38647">MITIDYLELIEQGVEAWNHWREEHPDECPELESAYLFEKSLQGINLRKANLSRACLIGANLDGADLAEANLSGIYANNASLQGACLAAANLQDGNFVEANLSEADLSDAVTDNANFTNANLQGTCLEVGAESASPPPAPVEQLTPLPSKQPTVAPDVSPVASQVQVLVKPPPLLPRIVMIGGAIATAAVGLYFILRPKGPKFVTPDGTITIQLVCNEPDVTPIKADEPDHIYQNGTRFYGPFADGKPANGRGSMLFTNGNRYDGEYRDGRRNGCGTFTFETGRRYVGEFQNDLFSGRGVWMLENGDRYIGDFEFNKCNGEGVYIFADGASESGIWQQGRLVDGNVTCDHRPIDLPES</sequence>
<evidence type="ECO:0000313" key="6">
    <source>
        <dbReference type="Proteomes" id="UP000481033"/>
    </source>
</evidence>
<dbReference type="SUPFAM" id="SSF141571">
    <property type="entry name" value="Pentapeptide repeat-like"/>
    <property type="match status" value="1"/>
</dbReference>
<dbReference type="PANTHER" id="PTHR46614:SF1">
    <property type="entry name" value="MORN REPEAT-CONTAINING PROTEIN 4"/>
    <property type="match status" value="1"/>
</dbReference>
<reference evidence="5 6" key="1">
    <citation type="journal article" date="2020" name="Microb. Ecol.">
        <title>Ecogenomics of the Marine Benthic Filamentous Cyanobacterium Adonisia.</title>
        <authorList>
            <person name="Walter J.M."/>
            <person name="Coutinho F.H."/>
            <person name="Leomil L."/>
            <person name="Hargreaves P.I."/>
            <person name="Campeao M.E."/>
            <person name="Vieira V.V."/>
            <person name="Silva B.S."/>
            <person name="Fistarol G.O."/>
            <person name="Salomon P.S."/>
            <person name="Sawabe T."/>
            <person name="Mino S."/>
            <person name="Hosokawa M."/>
            <person name="Miyashita H."/>
            <person name="Maruyama F."/>
            <person name="van Verk M.C."/>
            <person name="Dutilh B.E."/>
            <person name="Thompson C.C."/>
            <person name="Thompson F.L."/>
        </authorList>
    </citation>
    <scope>NUCLEOTIDE SEQUENCE [LARGE SCALE GENOMIC DNA]</scope>
    <source>
        <strain evidence="5 6">CCMR0081</strain>
    </source>
</reference>
<evidence type="ECO:0000256" key="2">
    <source>
        <dbReference type="ARBA" id="ARBA00022737"/>
    </source>
</evidence>
<comment type="caution">
    <text evidence="5">The sequence shown here is derived from an EMBL/GenBank/DDBJ whole genome shotgun (WGS) entry which is preliminary data.</text>
</comment>
<name>A0A6M0RGX3_9CYAN</name>
<dbReference type="Pfam" id="PF02493">
    <property type="entry name" value="MORN"/>
    <property type="match status" value="3"/>
</dbReference>
<dbReference type="SUPFAM" id="SSF82185">
    <property type="entry name" value="Histone H3 K4-specific methyltransferase SET7/9 N-terminal domain"/>
    <property type="match status" value="1"/>
</dbReference>
<organism evidence="5 6">
    <name type="scientific">Adonisia turfae CCMR0081</name>
    <dbReference type="NCBI Taxonomy" id="2292702"/>
    <lineage>
        <taxon>Bacteria</taxon>
        <taxon>Bacillati</taxon>
        <taxon>Cyanobacteriota</taxon>
        <taxon>Adonisia</taxon>
        <taxon>Adonisia turfae</taxon>
    </lineage>
</organism>
<dbReference type="InterPro" id="IPR052315">
    <property type="entry name" value="MORN4"/>
</dbReference>
<keyword evidence="6" id="KW-1185">Reference proteome</keyword>
<keyword evidence="4" id="KW-0472">Membrane</keyword>
<protein>
    <recommendedName>
        <fullName evidence="7">Pentapeptide repeat-containing protein</fullName>
    </recommendedName>
</protein>
<dbReference type="Gene3D" id="2.160.20.80">
    <property type="entry name" value="E3 ubiquitin-protein ligase SopA"/>
    <property type="match status" value="1"/>
</dbReference>
<dbReference type="EMBL" id="QXHD01000004">
    <property type="protein sequence ID" value="NEZ55160.1"/>
    <property type="molecule type" value="Genomic_DNA"/>
</dbReference>
<dbReference type="InterPro" id="IPR003409">
    <property type="entry name" value="MORN"/>
</dbReference>
<keyword evidence="2" id="KW-0677">Repeat</keyword>
<dbReference type="Gene3D" id="2.20.110.10">
    <property type="entry name" value="Histone H3 K4-specific methyltransferase SET7/9 N-terminal domain"/>
    <property type="match status" value="2"/>
</dbReference>
<evidence type="ECO:0000256" key="4">
    <source>
        <dbReference type="SAM" id="Phobius"/>
    </source>
</evidence>
<accession>A0A6M0RGX3</accession>
<evidence type="ECO:0000256" key="1">
    <source>
        <dbReference type="ARBA" id="ARBA00004316"/>
    </source>
</evidence>
<keyword evidence="4" id="KW-1133">Transmembrane helix</keyword>
<dbReference type="InterPro" id="IPR001646">
    <property type="entry name" value="5peptide_repeat"/>
</dbReference>
<dbReference type="PANTHER" id="PTHR46614">
    <property type="entry name" value="MORN REPEAT-CONTAINING PROTEIN 4"/>
    <property type="match status" value="1"/>
</dbReference>
<feature type="transmembrane region" description="Helical" evidence="4">
    <location>
        <begin position="173"/>
        <end position="195"/>
    </location>
</feature>
<evidence type="ECO:0000313" key="5">
    <source>
        <dbReference type="EMBL" id="NEZ55160.1"/>
    </source>
</evidence>
<evidence type="ECO:0000256" key="3">
    <source>
        <dbReference type="ARBA" id="ARBA00023273"/>
    </source>
</evidence>
<dbReference type="Proteomes" id="UP000481033">
    <property type="component" value="Unassembled WGS sequence"/>
</dbReference>
<evidence type="ECO:0008006" key="7">
    <source>
        <dbReference type="Google" id="ProtNLM"/>
    </source>
</evidence>
<keyword evidence="4" id="KW-0812">Transmembrane</keyword>
<comment type="subcellular location">
    <subcellularLocation>
        <location evidence="1">Cell projection</location>
    </subcellularLocation>
</comment>
<dbReference type="GO" id="GO:0048678">
    <property type="term" value="P:response to axon injury"/>
    <property type="evidence" value="ECO:0007669"/>
    <property type="project" value="TreeGrafter"/>
</dbReference>
<dbReference type="GO" id="GO:0042995">
    <property type="term" value="C:cell projection"/>
    <property type="evidence" value="ECO:0007669"/>
    <property type="project" value="UniProtKB-SubCell"/>
</dbReference>
<dbReference type="RefSeq" id="WP_163696915.1">
    <property type="nucleotide sequence ID" value="NZ_QXHD01000004.1"/>
</dbReference>
<dbReference type="Pfam" id="PF00805">
    <property type="entry name" value="Pentapeptide"/>
    <property type="match status" value="2"/>
</dbReference>
<proteinExistence type="predicted"/>
<dbReference type="SMART" id="SM00698">
    <property type="entry name" value="MORN"/>
    <property type="match status" value="3"/>
</dbReference>
<gene>
    <name evidence="5" type="ORF">DXZ20_05600</name>
</gene>
<keyword evidence="3" id="KW-0966">Cell projection</keyword>